<dbReference type="Gene3D" id="3.90.50.10">
    <property type="entry name" value="Photosynthetic Reaction Center, subunit H, domain 2"/>
    <property type="match status" value="1"/>
</dbReference>
<dbReference type="EMBL" id="CP028136">
    <property type="protein sequence ID" value="AVR46576.1"/>
    <property type="molecule type" value="Genomic_DNA"/>
</dbReference>
<sequence>MTRHRIMIEKWKYDEAGQDVKRSTSRDPNEISAPLEHLEELKKSDYKISDHLSGIYGWQVLLNTGGKVGRLKDFLFDRNHKRIRYLVVTLEKGRNTKENKNILIPVGKAEINQQPEKIIIQKEITSEELLNLPEFTNVKSLAIEDEKETVRAFAGSSTKEIPYTEENFYDREEFREENFFGDLHDKG</sequence>
<dbReference type="GO" id="GO:0019684">
    <property type="term" value="P:photosynthesis, light reaction"/>
    <property type="evidence" value="ECO:0007669"/>
    <property type="project" value="InterPro"/>
</dbReference>
<dbReference type="InterPro" id="IPR014747">
    <property type="entry name" value="Bac_photo_RC_H_C"/>
</dbReference>
<dbReference type="GO" id="GO:0030077">
    <property type="term" value="C:plasma membrane light-harvesting complex"/>
    <property type="evidence" value="ECO:0007669"/>
    <property type="project" value="InterPro"/>
</dbReference>
<gene>
    <name evidence="2" type="ORF">C7S20_15610</name>
</gene>
<keyword evidence="3" id="KW-1185">Reference proteome</keyword>
<organism evidence="2 3">
    <name type="scientific">Christiangramia fulva</name>
    <dbReference type="NCBI Taxonomy" id="2126553"/>
    <lineage>
        <taxon>Bacteria</taxon>
        <taxon>Pseudomonadati</taxon>
        <taxon>Bacteroidota</taxon>
        <taxon>Flavobacteriia</taxon>
        <taxon>Flavobacteriales</taxon>
        <taxon>Flavobacteriaceae</taxon>
        <taxon>Christiangramia</taxon>
    </lineage>
</organism>
<dbReference type="InterPro" id="IPR011033">
    <property type="entry name" value="PRC_barrel-like_sf"/>
</dbReference>
<reference evidence="3" key="1">
    <citation type="submission" date="2018-03" db="EMBL/GenBank/DDBJ databases">
        <title>Gramella fulva sp. nov., isolated from a dry surface of tidal flat.</title>
        <authorList>
            <person name="Hwang S.H."/>
            <person name="Hwang W.M."/>
            <person name="Kang K."/>
            <person name="Ahn T.-Y."/>
        </authorList>
    </citation>
    <scope>NUCLEOTIDE SEQUENCE [LARGE SCALE GENOMIC DNA]</scope>
    <source>
        <strain evidence="3">SH35</strain>
    </source>
</reference>
<proteinExistence type="predicted"/>
<dbReference type="RefSeq" id="WP_107013349.1">
    <property type="nucleotide sequence ID" value="NZ_CP028136.1"/>
</dbReference>
<dbReference type="OrthoDB" id="1422173at2"/>
<dbReference type="Proteomes" id="UP000241507">
    <property type="component" value="Chromosome"/>
</dbReference>
<evidence type="ECO:0000313" key="3">
    <source>
        <dbReference type="Proteomes" id="UP000241507"/>
    </source>
</evidence>
<dbReference type="KEGG" id="grs:C7S20_15610"/>
<accession>A0A2R3Z8H1</accession>
<name>A0A2R3Z8H1_9FLAO</name>
<feature type="domain" description="PRC-barrel" evidence="1">
    <location>
        <begin position="53"/>
        <end position="121"/>
    </location>
</feature>
<evidence type="ECO:0000313" key="2">
    <source>
        <dbReference type="EMBL" id="AVR46576.1"/>
    </source>
</evidence>
<dbReference type="Pfam" id="PF05239">
    <property type="entry name" value="PRC"/>
    <property type="match status" value="1"/>
</dbReference>
<protein>
    <recommendedName>
        <fullName evidence="1">PRC-barrel domain-containing protein</fullName>
    </recommendedName>
</protein>
<dbReference type="SUPFAM" id="SSF50346">
    <property type="entry name" value="PRC-barrel domain"/>
    <property type="match status" value="1"/>
</dbReference>
<dbReference type="AlphaFoldDB" id="A0A2R3Z8H1"/>
<dbReference type="InterPro" id="IPR027275">
    <property type="entry name" value="PRC-brl_dom"/>
</dbReference>
<evidence type="ECO:0000259" key="1">
    <source>
        <dbReference type="Pfam" id="PF05239"/>
    </source>
</evidence>